<evidence type="ECO:0000313" key="8">
    <source>
        <dbReference type="Proteomes" id="UP000199017"/>
    </source>
</evidence>
<keyword evidence="2" id="KW-0645">Protease</keyword>
<dbReference type="Gene3D" id="3.90.1720.10">
    <property type="entry name" value="endopeptidase domain like (from Nostoc punctiforme)"/>
    <property type="match status" value="1"/>
</dbReference>
<dbReference type="RefSeq" id="WP_170031824.1">
    <property type="nucleotide sequence ID" value="NZ_FNDU01000002.1"/>
</dbReference>
<gene>
    <name evidence="7" type="ORF">SAMN05216352_102286</name>
</gene>
<dbReference type="EMBL" id="FNDU01000002">
    <property type="protein sequence ID" value="SDH70903.1"/>
    <property type="molecule type" value="Genomic_DNA"/>
</dbReference>
<evidence type="ECO:0000256" key="2">
    <source>
        <dbReference type="ARBA" id="ARBA00022670"/>
    </source>
</evidence>
<dbReference type="InterPro" id="IPR000064">
    <property type="entry name" value="NLP_P60_dom"/>
</dbReference>
<dbReference type="SUPFAM" id="SSF54001">
    <property type="entry name" value="Cysteine proteinases"/>
    <property type="match status" value="1"/>
</dbReference>
<keyword evidence="4" id="KW-0378">Hydrolase</keyword>
<name>A0A1G8ELU6_9BACI</name>
<sequence>MNIDLPRYGQDQWQEGTEISRDEIERGDLMFFQGSSLIPAVYIGNNQMIVATQSYGVAVIDLTTSSYWIPRYVGSQDL</sequence>
<dbReference type="Pfam" id="PF00877">
    <property type="entry name" value="NLPC_P60"/>
    <property type="match status" value="1"/>
</dbReference>
<dbReference type="InterPro" id="IPR052062">
    <property type="entry name" value="Murein_DD/LD_carboxypeptidase"/>
</dbReference>
<evidence type="ECO:0000256" key="1">
    <source>
        <dbReference type="ARBA" id="ARBA00007074"/>
    </source>
</evidence>
<accession>A0A1G8ELU6</accession>
<dbReference type="GO" id="GO:0008234">
    <property type="term" value="F:cysteine-type peptidase activity"/>
    <property type="evidence" value="ECO:0007669"/>
    <property type="project" value="UniProtKB-KW"/>
</dbReference>
<organism evidence="7 8">
    <name type="scientific">Alteribacillus bidgolensis</name>
    <dbReference type="NCBI Taxonomy" id="930129"/>
    <lineage>
        <taxon>Bacteria</taxon>
        <taxon>Bacillati</taxon>
        <taxon>Bacillota</taxon>
        <taxon>Bacilli</taxon>
        <taxon>Bacillales</taxon>
        <taxon>Bacillaceae</taxon>
        <taxon>Alteribacillus</taxon>
    </lineage>
</organism>
<evidence type="ECO:0000256" key="4">
    <source>
        <dbReference type="ARBA" id="ARBA00022801"/>
    </source>
</evidence>
<keyword evidence="8" id="KW-1185">Reference proteome</keyword>
<comment type="similarity">
    <text evidence="1">Belongs to the peptidase C40 family.</text>
</comment>
<evidence type="ECO:0000256" key="3">
    <source>
        <dbReference type="ARBA" id="ARBA00022729"/>
    </source>
</evidence>
<dbReference type="GO" id="GO:0006508">
    <property type="term" value="P:proteolysis"/>
    <property type="evidence" value="ECO:0007669"/>
    <property type="project" value="UniProtKB-KW"/>
</dbReference>
<dbReference type="PROSITE" id="PS51935">
    <property type="entry name" value="NLPC_P60"/>
    <property type="match status" value="1"/>
</dbReference>
<keyword evidence="5" id="KW-0788">Thiol protease</keyword>
<keyword evidence="3" id="KW-0732">Signal</keyword>
<dbReference type="Proteomes" id="UP000199017">
    <property type="component" value="Unassembled WGS sequence"/>
</dbReference>
<reference evidence="7 8" key="1">
    <citation type="submission" date="2016-10" db="EMBL/GenBank/DDBJ databases">
        <authorList>
            <person name="de Groot N.N."/>
        </authorList>
    </citation>
    <scope>NUCLEOTIDE SEQUENCE [LARGE SCALE GENOMIC DNA]</scope>
    <source>
        <strain evidence="8">P4B,CCM 7963,CECT 7998,DSM 25260,IBRC-M 10614,KCTC 13821</strain>
    </source>
</reference>
<protein>
    <submittedName>
        <fullName evidence="7">NlpC/P60 family protein</fullName>
    </submittedName>
</protein>
<feature type="domain" description="NlpC/P60" evidence="6">
    <location>
        <begin position="1"/>
        <end position="78"/>
    </location>
</feature>
<proteinExistence type="inferred from homology"/>
<evidence type="ECO:0000313" key="7">
    <source>
        <dbReference type="EMBL" id="SDH70903.1"/>
    </source>
</evidence>
<dbReference type="AlphaFoldDB" id="A0A1G8ELU6"/>
<dbReference type="InterPro" id="IPR038765">
    <property type="entry name" value="Papain-like_cys_pep_sf"/>
</dbReference>
<dbReference type="PANTHER" id="PTHR47360">
    <property type="entry name" value="MUREIN DD-ENDOPEPTIDASE MEPS/MUREIN LD-CARBOXYPEPTIDASE"/>
    <property type="match status" value="1"/>
</dbReference>
<evidence type="ECO:0000256" key="5">
    <source>
        <dbReference type="ARBA" id="ARBA00022807"/>
    </source>
</evidence>
<dbReference type="STRING" id="930129.SAMN05216352_102286"/>
<evidence type="ECO:0000259" key="6">
    <source>
        <dbReference type="PROSITE" id="PS51935"/>
    </source>
</evidence>
<dbReference type="PANTHER" id="PTHR47360:SF1">
    <property type="entry name" value="ENDOPEPTIDASE NLPC-RELATED"/>
    <property type="match status" value="1"/>
</dbReference>